<accession>A0A5B7JIJ9</accession>
<dbReference type="AlphaFoldDB" id="A0A5B7JIJ9"/>
<dbReference type="Proteomes" id="UP000324222">
    <property type="component" value="Unassembled WGS sequence"/>
</dbReference>
<keyword evidence="2" id="KW-1185">Reference proteome</keyword>
<reference evidence="1 2" key="1">
    <citation type="submission" date="2019-05" db="EMBL/GenBank/DDBJ databases">
        <title>Another draft genome of Portunus trituberculatus and its Hox gene families provides insights of decapod evolution.</title>
        <authorList>
            <person name="Jeong J.-H."/>
            <person name="Song I."/>
            <person name="Kim S."/>
            <person name="Choi T."/>
            <person name="Kim D."/>
            <person name="Ryu S."/>
            <person name="Kim W."/>
        </authorList>
    </citation>
    <scope>NUCLEOTIDE SEQUENCE [LARGE SCALE GENOMIC DNA]</scope>
    <source>
        <tissue evidence="1">Muscle</tissue>
    </source>
</reference>
<name>A0A5B7JIJ9_PORTR</name>
<evidence type="ECO:0000313" key="2">
    <source>
        <dbReference type="Proteomes" id="UP000324222"/>
    </source>
</evidence>
<organism evidence="1 2">
    <name type="scientific">Portunus trituberculatus</name>
    <name type="common">Swimming crab</name>
    <name type="synonym">Neptunus trituberculatus</name>
    <dbReference type="NCBI Taxonomy" id="210409"/>
    <lineage>
        <taxon>Eukaryota</taxon>
        <taxon>Metazoa</taxon>
        <taxon>Ecdysozoa</taxon>
        <taxon>Arthropoda</taxon>
        <taxon>Crustacea</taxon>
        <taxon>Multicrustacea</taxon>
        <taxon>Malacostraca</taxon>
        <taxon>Eumalacostraca</taxon>
        <taxon>Eucarida</taxon>
        <taxon>Decapoda</taxon>
        <taxon>Pleocyemata</taxon>
        <taxon>Brachyura</taxon>
        <taxon>Eubrachyura</taxon>
        <taxon>Portunoidea</taxon>
        <taxon>Portunidae</taxon>
        <taxon>Portuninae</taxon>
        <taxon>Portunus</taxon>
    </lineage>
</organism>
<proteinExistence type="predicted"/>
<gene>
    <name evidence="1" type="ORF">E2C01_089238</name>
</gene>
<protein>
    <submittedName>
        <fullName evidence="1">Uncharacterized protein</fullName>
    </submittedName>
</protein>
<evidence type="ECO:0000313" key="1">
    <source>
        <dbReference type="EMBL" id="MPC94086.1"/>
    </source>
</evidence>
<dbReference type="EMBL" id="VSRR010097202">
    <property type="protein sequence ID" value="MPC94086.1"/>
    <property type="molecule type" value="Genomic_DNA"/>
</dbReference>
<comment type="caution">
    <text evidence="1">The sequence shown here is derived from an EMBL/GenBank/DDBJ whole genome shotgun (WGS) entry which is preliminary data.</text>
</comment>
<sequence>MEQRRVACLDDGWGESEAQGSVSLHFCLTGWRRI</sequence>